<dbReference type="Gene3D" id="3.40.50.10420">
    <property type="entry name" value="NagB/RpiA/CoA transferase-like"/>
    <property type="match status" value="1"/>
</dbReference>
<dbReference type="PANTHER" id="PTHR43682:SF1">
    <property type="entry name" value="LACTATE UTILIZATION PROTEIN C"/>
    <property type="match status" value="1"/>
</dbReference>
<reference evidence="3" key="1">
    <citation type="submission" date="2016-11" db="EMBL/GenBank/DDBJ databases">
        <authorList>
            <person name="Varghese N."/>
            <person name="Submissions S."/>
        </authorList>
    </citation>
    <scope>NUCLEOTIDE SEQUENCE [LARGE SCALE GENOMIC DNA]</scope>
    <source>
        <strain evidence="3">DSM 21264</strain>
    </source>
</reference>
<name>A0A1M4UJK5_VIBGA</name>
<evidence type="ECO:0000313" key="2">
    <source>
        <dbReference type="EMBL" id="SHE56961.1"/>
    </source>
</evidence>
<protein>
    <submittedName>
        <fullName evidence="2">L-lactate dehydrogenase complex protein LldG</fullName>
    </submittedName>
</protein>
<evidence type="ECO:0000313" key="3">
    <source>
        <dbReference type="Proteomes" id="UP000184159"/>
    </source>
</evidence>
<keyword evidence="3" id="KW-1185">Reference proteome</keyword>
<organism evidence="2 3">
    <name type="scientific">Vibrio gazogenes DSM 21264 = NBRC 103151</name>
    <dbReference type="NCBI Taxonomy" id="1123492"/>
    <lineage>
        <taxon>Bacteria</taxon>
        <taxon>Pseudomonadati</taxon>
        <taxon>Pseudomonadota</taxon>
        <taxon>Gammaproteobacteria</taxon>
        <taxon>Vibrionales</taxon>
        <taxon>Vibrionaceae</taxon>
        <taxon>Vibrio</taxon>
    </lineage>
</organism>
<dbReference type="PANTHER" id="PTHR43682">
    <property type="entry name" value="LACTATE UTILIZATION PROTEIN C"/>
    <property type="match status" value="1"/>
</dbReference>
<gene>
    <name evidence="2" type="ORF">SAMN02745781_00478</name>
</gene>
<dbReference type="InterPro" id="IPR024185">
    <property type="entry name" value="FTHF_cligase-like_sf"/>
</dbReference>
<dbReference type="InterPro" id="IPR037171">
    <property type="entry name" value="NagB/RpiA_transferase-like"/>
</dbReference>
<dbReference type="SUPFAM" id="SSF100950">
    <property type="entry name" value="NagB/RpiA/CoA transferase-like"/>
    <property type="match status" value="1"/>
</dbReference>
<dbReference type="AlphaFoldDB" id="A0A1M4UJK5"/>
<dbReference type="Pfam" id="PF02589">
    <property type="entry name" value="LUD_dom"/>
    <property type="match status" value="1"/>
</dbReference>
<proteinExistence type="predicted"/>
<dbReference type="Proteomes" id="UP000184159">
    <property type="component" value="Unassembled WGS sequence"/>
</dbReference>
<evidence type="ECO:0000259" key="1">
    <source>
        <dbReference type="Pfam" id="PF02589"/>
    </source>
</evidence>
<dbReference type="RefSeq" id="WP_072955159.1">
    <property type="nucleotide sequence ID" value="NZ_FQUH01000002.1"/>
</dbReference>
<dbReference type="EMBL" id="FQUH01000002">
    <property type="protein sequence ID" value="SHE56961.1"/>
    <property type="molecule type" value="Genomic_DNA"/>
</dbReference>
<sequence>MNHARQQIFSRLKAAQPEPLENGSAELARDFAHHHFSTDEKLTHFTTALTANHAQVLPIERLQLMSTLHQLCQDHGWQHAAIGTSSQWHHDFRQGLERIQITEYQQTIEQWKDDLFTTVDVGLTDTRAGIADSGALVLWPDIHQPRTLSLVPPCHVAVIRQSTLFNSFTELMIAQQWHQQMPTNVVLVSGPSKTADIQQTLAYGAHGPRELIVIVLVDE</sequence>
<feature type="domain" description="LUD" evidence="1">
    <location>
        <begin position="43"/>
        <end position="216"/>
    </location>
</feature>
<accession>A0A1M4UJK5</accession>
<dbReference type="InterPro" id="IPR003741">
    <property type="entry name" value="LUD_dom"/>
</dbReference>